<dbReference type="EMBL" id="ML977564">
    <property type="protein sequence ID" value="KAF2005227.1"/>
    <property type="molecule type" value="Genomic_DNA"/>
</dbReference>
<evidence type="ECO:0000256" key="2">
    <source>
        <dbReference type="ARBA" id="ARBA00022692"/>
    </source>
</evidence>
<feature type="transmembrane region" description="Helical" evidence="7">
    <location>
        <begin position="128"/>
        <end position="150"/>
    </location>
</feature>
<evidence type="ECO:0000256" key="4">
    <source>
        <dbReference type="ARBA" id="ARBA00023136"/>
    </source>
</evidence>
<evidence type="ECO:0000256" key="6">
    <source>
        <dbReference type="SAM" id="MobiDB-lite"/>
    </source>
</evidence>
<evidence type="ECO:0000256" key="5">
    <source>
        <dbReference type="ARBA" id="ARBA00038359"/>
    </source>
</evidence>
<dbReference type="Pfam" id="PF20684">
    <property type="entry name" value="Fung_rhodopsin"/>
    <property type="match status" value="1"/>
</dbReference>
<feature type="compositionally biased region" description="Polar residues" evidence="6">
    <location>
        <begin position="281"/>
        <end position="293"/>
    </location>
</feature>
<comment type="subcellular location">
    <subcellularLocation>
        <location evidence="1">Membrane</location>
        <topology evidence="1">Multi-pass membrane protein</topology>
    </subcellularLocation>
</comment>
<dbReference type="Proteomes" id="UP000799779">
    <property type="component" value="Unassembled WGS sequence"/>
</dbReference>
<evidence type="ECO:0000256" key="1">
    <source>
        <dbReference type="ARBA" id="ARBA00004141"/>
    </source>
</evidence>
<name>A0A6A5WUG2_9PLEO</name>
<feature type="region of interest" description="Disordered" evidence="6">
    <location>
        <begin position="281"/>
        <end position="305"/>
    </location>
</feature>
<evidence type="ECO:0000313" key="10">
    <source>
        <dbReference type="Proteomes" id="UP000799779"/>
    </source>
</evidence>
<feature type="transmembrane region" description="Helical" evidence="7">
    <location>
        <begin position="50"/>
        <end position="74"/>
    </location>
</feature>
<keyword evidence="10" id="KW-1185">Reference proteome</keyword>
<keyword evidence="2 7" id="KW-0812">Transmembrane</keyword>
<feature type="domain" description="Rhodopsin" evidence="8">
    <location>
        <begin position="34"/>
        <end position="270"/>
    </location>
</feature>
<feature type="transmembrane region" description="Helical" evidence="7">
    <location>
        <begin position="205"/>
        <end position="225"/>
    </location>
</feature>
<evidence type="ECO:0000259" key="8">
    <source>
        <dbReference type="Pfam" id="PF20684"/>
    </source>
</evidence>
<feature type="transmembrane region" description="Helical" evidence="7">
    <location>
        <begin position="94"/>
        <end position="116"/>
    </location>
</feature>
<reference evidence="9" key="1">
    <citation type="journal article" date="2020" name="Stud. Mycol.">
        <title>101 Dothideomycetes genomes: a test case for predicting lifestyles and emergence of pathogens.</title>
        <authorList>
            <person name="Haridas S."/>
            <person name="Albert R."/>
            <person name="Binder M."/>
            <person name="Bloem J."/>
            <person name="Labutti K."/>
            <person name="Salamov A."/>
            <person name="Andreopoulos B."/>
            <person name="Baker S."/>
            <person name="Barry K."/>
            <person name="Bills G."/>
            <person name="Bluhm B."/>
            <person name="Cannon C."/>
            <person name="Castanera R."/>
            <person name="Culley D."/>
            <person name="Daum C."/>
            <person name="Ezra D."/>
            <person name="Gonzalez J."/>
            <person name="Henrissat B."/>
            <person name="Kuo A."/>
            <person name="Liang C."/>
            <person name="Lipzen A."/>
            <person name="Lutzoni F."/>
            <person name="Magnuson J."/>
            <person name="Mondo S."/>
            <person name="Nolan M."/>
            <person name="Ohm R."/>
            <person name="Pangilinan J."/>
            <person name="Park H.-J."/>
            <person name="Ramirez L."/>
            <person name="Alfaro M."/>
            <person name="Sun H."/>
            <person name="Tritt A."/>
            <person name="Yoshinaga Y."/>
            <person name="Zwiers L.-H."/>
            <person name="Turgeon B."/>
            <person name="Goodwin S."/>
            <person name="Spatafora J."/>
            <person name="Crous P."/>
            <person name="Grigoriev I."/>
        </authorList>
    </citation>
    <scope>NUCLEOTIDE SEQUENCE</scope>
    <source>
        <strain evidence="9">CBS 123094</strain>
    </source>
</reference>
<keyword evidence="4 7" id="KW-0472">Membrane</keyword>
<dbReference type="OrthoDB" id="444631at2759"/>
<evidence type="ECO:0000256" key="7">
    <source>
        <dbReference type="SAM" id="Phobius"/>
    </source>
</evidence>
<evidence type="ECO:0000313" key="9">
    <source>
        <dbReference type="EMBL" id="KAF2005227.1"/>
    </source>
</evidence>
<gene>
    <name evidence="9" type="ORF">P154DRAFT_355700</name>
</gene>
<feature type="transmembrane region" description="Helical" evidence="7">
    <location>
        <begin position="245"/>
        <end position="264"/>
    </location>
</feature>
<dbReference type="AlphaFoldDB" id="A0A6A5WUG2"/>
<dbReference type="InterPro" id="IPR049326">
    <property type="entry name" value="Rhodopsin_dom_fungi"/>
</dbReference>
<feature type="transmembrane region" description="Helical" evidence="7">
    <location>
        <begin position="16"/>
        <end position="38"/>
    </location>
</feature>
<comment type="similarity">
    <text evidence="5">Belongs to the SAT4 family.</text>
</comment>
<organism evidence="9 10">
    <name type="scientific">Amniculicola lignicola CBS 123094</name>
    <dbReference type="NCBI Taxonomy" id="1392246"/>
    <lineage>
        <taxon>Eukaryota</taxon>
        <taxon>Fungi</taxon>
        <taxon>Dikarya</taxon>
        <taxon>Ascomycota</taxon>
        <taxon>Pezizomycotina</taxon>
        <taxon>Dothideomycetes</taxon>
        <taxon>Pleosporomycetidae</taxon>
        <taxon>Pleosporales</taxon>
        <taxon>Amniculicolaceae</taxon>
        <taxon>Amniculicola</taxon>
    </lineage>
</organism>
<keyword evidence="3 7" id="KW-1133">Transmembrane helix</keyword>
<dbReference type="InterPro" id="IPR052337">
    <property type="entry name" value="SAT4-like"/>
</dbReference>
<accession>A0A6A5WUG2</accession>
<dbReference type="PANTHER" id="PTHR33048:SF47">
    <property type="entry name" value="INTEGRAL MEMBRANE PROTEIN-RELATED"/>
    <property type="match status" value="1"/>
</dbReference>
<dbReference type="PANTHER" id="PTHR33048">
    <property type="entry name" value="PTH11-LIKE INTEGRAL MEMBRANE PROTEIN (AFU_ORTHOLOGUE AFUA_5G11245)"/>
    <property type="match status" value="1"/>
</dbReference>
<dbReference type="GO" id="GO:0016020">
    <property type="term" value="C:membrane"/>
    <property type="evidence" value="ECO:0007669"/>
    <property type="project" value="UniProtKB-SubCell"/>
</dbReference>
<feature type="transmembrane region" description="Helical" evidence="7">
    <location>
        <begin position="170"/>
        <end position="193"/>
    </location>
</feature>
<protein>
    <recommendedName>
        <fullName evidence="8">Rhodopsin domain-containing protein</fullName>
    </recommendedName>
</protein>
<sequence>MAKSDASLEAESQAPLIYSLSIIFVTLSTASVFLRIYTRKRILNIFGADDITITVAQVLAIAVSVTTILEVVWGLGRHTKFVPGDDATKQLKSLYANIMIYNASQILTKISFLIQYRRLFPSDSIQRICFWFLLFIVVWGIVQEFIVSFSCMPLTAFTPKMVNKCIDSLPVWYLTSCMNIVTDFIIFAIPVVPVAKLQMRARQKVLLLGLFCLGFFTCIISLVRLSTLHKGVNTQDPFWDNAPAAYWSVVELNCGILCACLPTLRPLIQKIIPKLLTTRGDSGRTNTASSHKFSTLGKKSRNDSHATDNSIYIQKEIELRSTSELKSNAAYAHSLEEDSVESQTVVHSFAGRQLKGP</sequence>
<proteinExistence type="inferred from homology"/>
<evidence type="ECO:0000256" key="3">
    <source>
        <dbReference type="ARBA" id="ARBA00022989"/>
    </source>
</evidence>